<dbReference type="PANTHER" id="PTHR32089:SF119">
    <property type="entry name" value="METHYL-ACCEPTING CHEMOTAXIS PROTEIN CTPL"/>
    <property type="match status" value="1"/>
</dbReference>
<proteinExistence type="inferred from homology"/>
<keyword evidence="3 10" id="KW-1133">Transmembrane helix</keyword>
<evidence type="ECO:0000256" key="4">
    <source>
        <dbReference type="ARBA" id="ARBA00023136"/>
    </source>
</evidence>
<gene>
    <name evidence="12" type="ORF">C4K68_06070</name>
</gene>
<evidence type="ECO:0000256" key="6">
    <source>
        <dbReference type="ARBA" id="ARBA00029447"/>
    </source>
</evidence>
<comment type="subcellular location">
    <subcellularLocation>
        <location evidence="1">Membrane</location>
        <topology evidence="1">Multi-pass membrane protein</topology>
    </subcellularLocation>
</comment>
<dbReference type="Proteomes" id="UP000238196">
    <property type="component" value="Unassembled WGS sequence"/>
</dbReference>
<name>A0A2S5KTL8_9PROT</name>
<evidence type="ECO:0000313" key="12">
    <source>
        <dbReference type="EMBL" id="PPC78201.1"/>
    </source>
</evidence>
<dbReference type="SUPFAM" id="SSF58104">
    <property type="entry name" value="Methyl-accepting chemotaxis protein (MCP) signaling domain"/>
    <property type="match status" value="1"/>
</dbReference>
<organism evidence="12 13">
    <name type="scientific">Proteobacteria bacterium 228</name>
    <dbReference type="NCBI Taxonomy" id="2083153"/>
    <lineage>
        <taxon>Bacteria</taxon>
        <taxon>Pseudomonadati</taxon>
        <taxon>Pseudomonadota</taxon>
    </lineage>
</organism>
<evidence type="ECO:0000256" key="2">
    <source>
        <dbReference type="ARBA" id="ARBA00022692"/>
    </source>
</evidence>
<dbReference type="AlphaFoldDB" id="A0A2S5KTL8"/>
<feature type="domain" description="Methyl-accepting transducer" evidence="11">
    <location>
        <begin position="266"/>
        <end position="502"/>
    </location>
</feature>
<dbReference type="EMBL" id="PRLP01000017">
    <property type="protein sequence ID" value="PPC78201.1"/>
    <property type="molecule type" value="Genomic_DNA"/>
</dbReference>
<dbReference type="CDD" id="cd11386">
    <property type="entry name" value="MCP_signal"/>
    <property type="match status" value="1"/>
</dbReference>
<reference evidence="12 13" key="1">
    <citation type="submission" date="2018-02" db="EMBL/GenBank/DDBJ databases">
        <title>novel marine gammaproteobacteria from coastal saline agro ecosystem.</title>
        <authorList>
            <person name="Krishnan R."/>
            <person name="Ramesh Kumar N."/>
        </authorList>
    </citation>
    <scope>NUCLEOTIDE SEQUENCE [LARGE SCALE GENOMIC DNA]</scope>
    <source>
        <strain evidence="12 13">228</strain>
    </source>
</reference>
<comment type="similarity">
    <text evidence="6">Belongs to the methyl-accepting chemotaxis (MCP) protein family.</text>
</comment>
<evidence type="ECO:0000256" key="3">
    <source>
        <dbReference type="ARBA" id="ARBA00022989"/>
    </source>
</evidence>
<dbReference type="SMART" id="SM00283">
    <property type="entry name" value="MA"/>
    <property type="match status" value="1"/>
</dbReference>
<evidence type="ECO:0000256" key="5">
    <source>
        <dbReference type="ARBA" id="ARBA00023224"/>
    </source>
</evidence>
<dbReference type="Gene3D" id="1.10.287.950">
    <property type="entry name" value="Methyl-accepting chemotaxis protein"/>
    <property type="match status" value="1"/>
</dbReference>
<keyword evidence="2 10" id="KW-0812">Transmembrane</keyword>
<evidence type="ECO:0000259" key="11">
    <source>
        <dbReference type="PROSITE" id="PS50111"/>
    </source>
</evidence>
<dbReference type="InterPro" id="IPR004089">
    <property type="entry name" value="MCPsignal_dom"/>
</dbReference>
<keyword evidence="8" id="KW-0175">Coiled coil</keyword>
<dbReference type="GO" id="GO:0007165">
    <property type="term" value="P:signal transduction"/>
    <property type="evidence" value="ECO:0007669"/>
    <property type="project" value="UniProtKB-KW"/>
</dbReference>
<keyword evidence="4 10" id="KW-0472">Membrane</keyword>
<dbReference type="GO" id="GO:0016020">
    <property type="term" value="C:membrane"/>
    <property type="evidence" value="ECO:0007669"/>
    <property type="project" value="UniProtKB-SubCell"/>
</dbReference>
<feature type="compositionally biased region" description="Polar residues" evidence="9">
    <location>
        <begin position="279"/>
        <end position="294"/>
    </location>
</feature>
<evidence type="ECO:0000313" key="13">
    <source>
        <dbReference type="Proteomes" id="UP000238196"/>
    </source>
</evidence>
<dbReference type="Pfam" id="PF00015">
    <property type="entry name" value="MCPsignal"/>
    <property type="match status" value="1"/>
</dbReference>
<comment type="caution">
    <text evidence="12">The sequence shown here is derived from an EMBL/GenBank/DDBJ whole genome shotgun (WGS) entry which is preliminary data.</text>
</comment>
<evidence type="ECO:0000256" key="8">
    <source>
        <dbReference type="SAM" id="Coils"/>
    </source>
</evidence>
<protein>
    <submittedName>
        <fullName evidence="12">Chemotaxis protein</fullName>
    </submittedName>
</protein>
<feature type="transmembrane region" description="Helical" evidence="10">
    <location>
        <begin position="188"/>
        <end position="208"/>
    </location>
</feature>
<dbReference type="FunFam" id="1.10.287.950:FF:000001">
    <property type="entry name" value="Methyl-accepting chemotaxis sensory transducer"/>
    <property type="match status" value="1"/>
</dbReference>
<feature type="region of interest" description="Disordered" evidence="9">
    <location>
        <begin position="270"/>
        <end position="294"/>
    </location>
</feature>
<feature type="coiled-coil region" evidence="8">
    <location>
        <begin position="81"/>
        <end position="108"/>
    </location>
</feature>
<feature type="transmembrane region" description="Helical" evidence="10">
    <location>
        <begin position="12"/>
        <end position="34"/>
    </location>
</feature>
<evidence type="ECO:0000256" key="1">
    <source>
        <dbReference type="ARBA" id="ARBA00004141"/>
    </source>
</evidence>
<dbReference type="PROSITE" id="PS50111">
    <property type="entry name" value="CHEMOTAXIS_TRANSDUC_2"/>
    <property type="match status" value="1"/>
</dbReference>
<evidence type="ECO:0000256" key="7">
    <source>
        <dbReference type="PROSITE-ProRule" id="PRU00284"/>
    </source>
</evidence>
<evidence type="ECO:0000256" key="10">
    <source>
        <dbReference type="SAM" id="Phobius"/>
    </source>
</evidence>
<accession>A0A2S5KTL8</accession>
<keyword evidence="5 7" id="KW-0807">Transducer</keyword>
<dbReference type="PANTHER" id="PTHR32089">
    <property type="entry name" value="METHYL-ACCEPTING CHEMOTAXIS PROTEIN MCPB"/>
    <property type="match status" value="1"/>
</dbReference>
<dbReference type="GO" id="GO:0006935">
    <property type="term" value="P:chemotaxis"/>
    <property type="evidence" value="ECO:0007669"/>
    <property type="project" value="UniProtKB-ARBA"/>
</dbReference>
<sequence length="538" mass="58320">MLPTKSQLRPVLLGFNAIMITLLLALALVSYVSLNHIVEDDDYEHLIVGGLTSNLTDARFHVVQVQQFLTDASATGDRDGFDDAKEHYQALQANLDEIQRIDAEFKNDISRTRSLAEQYYQIGQKMADAYITQGREAGNALMKQPDTGFDDRALALAEQLDVLVKDVQQRNQKLVAENMGDILFLRNLIVGMAIGLGVLVLLGGSALYRRVFGILGGEPAQAVTLAHRIAAGDLSQRISGTPGSLLAALEQMQDQLKSVTGNIRSLSREVQDSSEHLSDASQAMQHSVHSQNEATRAMSVTAEEMFQGIEQLSHEVSVVGRQTEEAQNTINECEQVIRTSASDIRSIADYIGNAAEKVHALNRQTDEIASITRTIHEIADQTNLLALNAAIEAARAGETGRGFAVVADEVRSLAGRTGSATVEISSQIDTIRQGMEQVVKVMEQSVEASRRGVEQTDVTSQAIGGIRDNTVHINQHVQGIVVALQQQQAAMGDMTQRIELIATMTGSNQDAVDKTVSASGDLKDHARELGDAVSIFKA</sequence>
<evidence type="ECO:0000256" key="9">
    <source>
        <dbReference type="SAM" id="MobiDB-lite"/>
    </source>
</evidence>